<protein>
    <submittedName>
        <fullName evidence="2">DUF1801 domain-containing protein</fullName>
    </submittedName>
</protein>
<dbReference type="Gene3D" id="3.90.1150.200">
    <property type="match status" value="1"/>
</dbReference>
<reference evidence="2" key="1">
    <citation type="journal article" date="2015" name="Int. J. Syst. Evol. Microbiol.">
        <title>Rhizobium alvei sp. nov., isolated from a freshwater river.</title>
        <authorList>
            <person name="Sheu S.Y."/>
            <person name="Huang H.W."/>
            <person name="Young C.C."/>
            <person name="Chen W.M."/>
        </authorList>
    </citation>
    <scope>NUCLEOTIDE SEQUENCE</scope>
    <source>
        <strain evidence="2">TNR-22</strain>
    </source>
</reference>
<dbReference type="RefSeq" id="WP_304377301.1">
    <property type="nucleotide sequence ID" value="NZ_JAUOZU010000010.1"/>
</dbReference>
<proteinExistence type="predicted"/>
<gene>
    <name evidence="2" type="ORF">Q4481_15545</name>
</gene>
<organism evidence="2 3">
    <name type="scientific">Rhizobium alvei</name>
    <dbReference type="NCBI Taxonomy" id="1132659"/>
    <lineage>
        <taxon>Bacteria</taxon>
        <taxon>Pseudomonadati</taxon>
        <taxon>Pseudomonadota</taxon>
        <taxon>Alphaproteobacteria</taxon>
        <taxon>Hyphomicrobiales</taxon>
        <taxon>Rhizobiaceae</taxon>
        <taxon>Rhizobium/Agrobacterium group</taxon>
        <taxon>Rhizobium</taxon>
    </lineage>
</organism>
<keyword evidence="3" id="KW-1185">Reference proteome</keyword>
<evidence type="ECO:0000313" key="2">
    <source>
        <dbReference type="EMBL" id="MDO6965380.1"/>
    </source>
</evidence>
<dbReference type="SUPFAM" id="SSF159888">
    <property type="entry name" value="YdhG-like"/>
    <property type="match status" value="1"/>
</dbReference>
<sequence length="118" mass="13284">MPSKITTVDQYVESLAEPARSLIAEIRAILRQAVPTAKERIGYGMPVVQLPTGYIFYYGAWKKHIGLYPIYPGTDAFEAAIAPYRDRTHTVRLPFDRETIQTVVPLVIAERLRALPPS</sequence>
<dbReference type="Proteomes" id="UP001174932">
    <property type="component" value="Unassembled WGS sequence"/>
</dbReference>
<dbReference type="EMBL" id="JAUOZU010000010">
    <property type="protein sequence ID" value="MDO6965380.1"/>
    <property type="molecule type" value="Genomic_DNA"/>
</dbReference>
<dbReference type="Pfam" id="PF08818">
    <property type="entry name" value="DUF1801"/>
    <property type="match status" value="1"/>
</dbReference>
<evidence type="ECO:0000259" key="1">
    <source>
        <dbReference type="Pfam" id="PF08818"/>
    </source>
</evidence>
<evidence type="ECO:0000313" key="3">
    <source>
        <dbReference type="Proteomes" id="UP001174932"/>
    </source>
</evidence>
<accession>A0ABT8YQB5</accession>
<feature type="domain" description="YdhG-like" evidence="1">
    <location>
        <begin position="20"/>
        <end position="96"/>
    </location>
</feature>
<comment type="caution">
    <text evidence="2">The sequence shown here is derived from an EMBL/GenBank/DDBJ whole genome shotgun (WGS) entry which is preliminary data.</text>
</comment>
<name>A0ABT8YQB5_9HYPH</name>
<reference evidence="2" key="2">
    <citation type="submission" date="2023-07" db="EMBL/GenBank/DDBJ databases">
        <authorList>
            <person name="Shen H."/>
        </authorList>
    </citation>
    <scope>NUCLEOTIDE SEQUENCE</scope>
    <source>
        <strain evidence="2">TNR-22</strain>
    </source>
</reference>
<dbReference type="InterPro" id="IPR014922">
    <property type="entry name" value="YdhG-like"/>
</dbReference>